<dbReference type="Pfam" id="PF01784">
    <property type="entry name" value="DUF34_NIF3"/>
    <property type="match status" value="1"/>
</dbReference>
<dbReference type="Gene3D" id="3.40.1390.30">
    <property type="entry name" value="NIF3 (NGG1p interacting factor 3)-like"/>
    <property type="match status" value="2"/>
</dbReference>
<gene>
    <name evidence="6" type="ORF">FOL01_0822</name>
</gene>
<organism evidence="6 7">
    <name type="scientific">Weissella jogaejeotgali</name>
    <dbReference type="NCBI Taxonomy" id="1631871"/>
    <lineage>
        <taxon>Bacteria</taxon>
        <taxon>Bacillati</taxon>
        <taxon>Bacillota</taxon>
        <taxon>Bacilli</taxon>
        <taxon>Lactobacillales</taxon>
        <taxon>Lactobacillaceae</taxon>
        <taxon>Weissella</taxon>
    </lineage>
</organism>
<evidence type="ECO:0000256" key="2">
    <source>
        <dbReference type="ARBA" id="ARBA00011643"/>
    </source>
</evidence>
<dbReference type="KEGG" id="wjo:FOL01_0822"/>
<evidence type="ECO:0000256" key="5">
    <source>
        <dbReference type="PIRSR" id="PIRSR602678-1"/>
    </source>
</evidence>
<evidence type="ECO:0000256" key="4">
    <source>
        <dbReference type="ARBA" id="ARBA00022723"/>
    </source>
</evidence>
<dbReference type="AlphaFoldDB" id="A0A1L6RAU8"/>
<keyword evidence="4 5" id="KW-0479">Metal-binding</keyword>
<feature type="binding site" evidence="5">
    <location>
        <position position="64"/>
    </location>
    <ligand>
        <name>a divalent metal cation</name>
        <dbReference type="ChEBI" id="CHEBI:60240"/>
        <label>2</label>
    </ligand>
</feature>
<evidence type="ECO:0000256" key="3">
    <source>
        <dbReference type="ARBA" id="ARBA00022112"/>
    </source>
</evidence>
<dbReference type="GO" id="GO:0046872">
    <property type="term" value="F:metal ion binding"/>
    <property type="evidence" value="ECO:0007669"/>
    <property type="project" value="UniProtKB-KW"/>
</dbReference>
<accession>A0A1L6RAU8</accession>
<dbReference type="NCBIfam" id="TIGR00486">
    <property type="entry name" value="YbgI_SA1388"/>
    <property type="match status" value="1"/>
</dbReference>
<dbReference type="PANTHER" id="PTHR13799:SF14">
    <property type="entry name" value="GTP CYCLOHYDROLASE 1 TYPE 2 HOMOLOG"/>
    <property type="match status" value="1"/>
</dbReference>
<evidence type="ECO:0000313" key="7">
    <source>
        <dbReference type="Proteomes" id="UP000185473"/>
    </source>
</evidence>
<dbReference type="SUPFAM" id="SSF102705">
    <property type="entry name" value="NIF3 (NGG1p interacting factor 3)-like"/>
    <property type="match status" value="1"/>
</dbReference>
<feature type="binding site" evidence="5">
    <location>
        <position position="227"/>
    </location>
    <ligand>
        <name>a divalent metal cation</name>
        <dbReference type="ChEBI" id="CHEBI:60240"/>
        <label>1</label>
    </ligand>
</feature>
<protein>
    <recommendedName>
        <fullName evidence="3">GTP cyclohydrolase 1 type 2 homolog</fullName>
    </recommendedName>
</protein>
<dbReference type="GO" id="GO:0005737">
    <property type="term" value="C:cytoplasm"/>
    <property type="evidence" value="ECO:0007669"/>
    <property type="project" value="TreeGrafter"/>
</dbReference>
<dbReference type="InterPro" id="IPR036069">
    <property type="entry name" value="DUF34/NIF3_sf"/>
</dbReference>
<dbReference type="PANTHER" id="PTHR13799">
    <property type="entry name" value="NGG1 INTERACTING FACTOR 3"/>
    <property type="match status" value="1"/>
</dbReference>
<name>A0A1L6RAU8_9LACO</name>
<feature type="binding site" evidence="5">
    <location>
        <position position="65"/>
    </location>
    <ligand>
        <name>a divalent metal cation</name>
        <dbReference type="ChEBI" id="CHEBI:60240"/>
        <label>1</label>
    </ligand>
</feature>
<dbReference type="RefSeq" id="WP_075269515.1">
    <property type="nucleotide sequence ID" value="NZ_CP014332.1"/>
</dbReference>
<comment type="similarity">
    <text evidence="1">Belongs to the GTP cyclohydrolase I type 2/NIF3 family.</text>
</comment>
<feature type="binding site" evidence="5">
    <location>
        <position position="103"/>
    </location>
    <ligand>
        <name>a divalent metal cation</name>
        <dbReference type="ChEBI" id="CHEBI:60240"/>
        <label>1</label>
    </ligand>
</feature>
<dbReference type="FunFam" id="3.40.1390.30:FF:000001">
    <property type="entry name" value="GTP cyclohydrolase 1 type 2"/>
    <property type="match status" value="1"/>
</dbReference>
<evidence type="ECO:0000256" key="1">
    <source>
        <dbReference type="ARBA" id="ARBA00006964"/>
    </source>
</evidence>
<dbReference type="STRING" id="1631871.FOL01_0822"/>
<dbReference type="EMBL" id="CP014332">
    <property type="protein sequence ID" value="APS41681.1"/>
    <property type="molecule type" value="Genomic_DNA"/>
</dbReference>
<comment type="subunit">
    <text evidence="2">Homohexamer.</text>
</comment>
<dbReference type="OrthoDB" id="9792792at2"/>
<evidence type="ECO:0000313" key="6">
    <source>
        <dbReference type="EMBL" id="APS41681.1"/>
    </source>
</evidence>
<sequence length="265" mass="29497">MLACDLIAKIEDYAPKSLAWEKDPIGLQLGNPKKEIHRVMTTLDVRPEVVQEAIDQQVDFIFAHHPMMFHPAKNLDLSVPQNAMYADLIKHDVVVYAAHTNLDAAVNGMNDWLAAALQLNDVQPLIPNDDGQTGLGRIGQLTEPQTVATYAGFVRDLFQVKAVRVIANDLQRPIQRIAVLGGDGGDEYPQALAAGADAYVTADFYYHTAHDVLADDFVVIDPDHHMEAIAKQHMVNLIKDWQTENSWHLETVFASTTNTDPYTYI</sequence>
<dbReference type="InterPro" id="IPR002678">
    <property type="entry name" value="DUF34/NIF3"/>
</dbReference>
<proteinExistence type="inferred from homology"/>
<keyword evidence="7" id="KW-1185">Reference proteome</keyword>
<feature type="binding site" evidence="5">
    <location>
        <position position="224"/>
    </location>
    <ligand>
        <name>a divalent metal cation</name>
        <dbReference type="ChEBI" id="CHEBI:60240"/>
        <label>1</label>
    </ligand>
</feature>
<reference evidence="6 7" key="1">
    <citation type="submission" date="2016-02" db="EMBL/GenBank/DDBJ databases">
        <title>Complete Genome Sequence of Weissella jogaejeotgali FOL01.</title>
        <authorList>
            <person name="Lee J.-H."/>
            <person name="Ku H.-J."/>
        </authorList>
    </citation>
    <scope>NUCLEOTIDE SEQUENCE [LARGE SCALE GENOMIC DNA]</scope>
    <source>
        <strain evidence="6 7">FOL01</strain>
    </source>
</reference>
<dbReference type="Proteomes" id="UP000185473">
    <property type="component" value="Chromosome"/>
</dbReference>